<dbReference type="EMBL" id="FMAJ01000041">
    <property type="protein sequence ID" value="SCB62276.1"/>
    <property type="molecule type" value="Genomic_DNA"/>
</dbReference>
<dbReference type="Proteomes" id="UP000198723">
    <property type="component" value="Unassembled WGS sequence"/>
</dbReference>
<reference evidence="1 2" key="1">
    <citation type="submission" date="2016-08" db="EMBL/GenBank/DDBJ databases">
        <authorList>
            <person name="Seilhamer J.J."/>
        </authorList>
    </citation>
    <scope>NUCLEOTIDE SEQUENCE [LARGE SCALE GENOMIC DNA]</scope>
    <source>
        <strain evidence="1 2">HBR26</strain>
    </source>
</reference>
<name>A0A1C3YCP4_9HYPH</name>
<gene>
    <name evidence="1" type="ORF">GA0061105_1417</name>
</gene>
<sequence length="44" mass="4619">MGGNVVDCAEAAALKAPALGKSDWTRLDPPVVKFAELISAKCKF</sequence>
<proteinExistence type="predicted"/>
<dbReference type="AlphaFoldDB" id="A0A1C3YCP4"/>
<protein>
    <submittedName>
        <fullName evidence="1">Uncharacterized protein</fullName>
    </submittedName>
</protein>
<evidence type="ECO:0000313" key="2">
    <source>
        <dbReference type="Proteomes" id="UP000198723"/>
    </source>
</evidence>
<organism evidence="1 2">
    <name type="scientific">Rhizobium aethiopicum</name>
    <dbReference type="NCBI Taxonomy" id="1138170"/>
    <lineage>
        <taxon>Bacteria</taxon>
        <taxon>Pseudomonadati</taxon>
        <taxon>Pseudomonadota</taxon>
        <taxon>Alphaproteobacteria</taxon>
        <taxon>Hyphomicrobiales</taxon>
        <taxon>Rhizobiaceae</taxon>
        <taxon>Rhizobium/Agrobacterium group</taxon>
        <taxon>Rhizobium</taxon>
    </lineage>
</organism>
<accession>A0A1C3YCP4</accession>
<evidence type="ECO:0000313" key="1">
    <source>
        <dbReference type="EMBL" id="SCB62276.1"/>
    </source>
</evidence>